<dbReference type="EMBL" id="OBQK01000001">
    <property type="protein sequence ID" value="SOC51435.1"/>
    <property type="molecule type" value="Genomic_DNA"/>
</dbReference>
<dbReference type="Pfam" id="PF13563">
    <property type="entry name" value="2_5_RNA_ligase2"/>
    <property type="match status" value="1"/>
</dbReference>
<dbReference type="SUPFAM" id="SSF55144">
    <property type="entry name" value="LigT-like"/>
    <property type="match status" value="1"/>
</dbReference>
<dbReference type="InterPro" id="IPR009097">
    <property type="entry name" value="Cyclic_Pdiesterase"/>
</dbReference>
<accession>A0A285VBE8</accession>
<gene>
    <name evidence="1" type="ORF">SAMN05421879_101193</name>
</gene>
<name>A0A285VBE8_9MICO</name>
<dbReference type="RefSeq" id="WP_097186419.1">
    <property type="nucleotide sequence ID" value="NZ_OBQK01000001.1"/>
</dbReference>
<proteinExistence type="predicted"/>
<dbReference type="AlphaFoldDB" id="A0A285VBE8"/>
<dbReference type="Proteomes" id="UP000219688">
    <property type="component" value="Unassembled WGS sequence"/>
</dbReference>
<keyword evidence="2" id="KW-1185">Reference proteome</keyword>
<evidence type="ECO:0000313" key="1">
    <source>
        <dbReference type="EMBL" id="SOC51435.1"/>
    </source>
</evidence>
<evidence type="ECO:0008006" key="3">
    <source>
        <dbReference type="Google" id="ProtNLM"/>
    </source>
</evidence>
<protein>
    <recommendedName>
        <fullName evidence="3">2'-5' RNA ligase superfamily protein</fullName>
    </recommendedName>
</protein>
<reference evidence="2" key="1">
    <citation type="submission" date="2017-08" db="EMBL/GenBank/DDBJ databases">
        <authorList>
            <person name="Varghese N."/>
            <person name="Submissions S."/>
        </authorList>
    </citation>
    <scope>NUCLEOTIDE SEQUENCE [LARGE SCALE GENOMIC DNA]</scope>
    <source>
        <strain evidence="2">USBA17B2</strain>
    </source>
</reference>
<organism evidence="1 2">
    <name type="scientific">Ornithinimicrobium cerasi</name>
    <dbReference type="NCBI Taxonomy" id="2248773"/>
    <lineage>
        <taxon>Bacteria</taxon>
        <taxon>Bacillati</taxon>
        <taxon>Actinomycetota</taxon>
        <taxon>Actinomycetes</taxon>
        <taxon>Micrococcales</taxon>
        <taxon>Ornithinimicrobiaceae</taxon>
        <taxon>Ornithinimicrobium</taxon>
    </lineage>
</organism>
<sequence>MNETPPGPGARQHALELVLAPADDTAVRTLWDVLERAGVRSSARHRGPTHRPHVTVLSGPRPSDAVVELAAELWHDLLPTHLSTAGLVLLGGTRPALAELLVADPATVAARGQVQMLWSGADARPWVPHLTLAPRLRPEELTPALAALQDGAARPPARDGIPERVASGLRWWDPDEGVVHELSPQPS</sequence>
<dbReference type="Gene3D" id="3.90.1140.10">
    <property type="entry name" value="Cyclic phosphodiesterase"/>
    <property type="match status" value="1"/>
</dbReference>
<evidence type="ECO:0000313" key="2">
    <source>
        <dbReference type="Proteomes" id="UP000219688"/>
    </source>
</evidence>